<evidence type="ECO:0000313" key="2">
    <source>
        <dbReference type="Proteomes" id="UP001162131"/>
    </source>
</evidence>
<protein>
    <submittedName>
        <fullName evidence="1">Uncharacterized protein</fullName>
    </submittedName>
</protein>
<gene>
    <name evidence="1" type="ORF">BSTOLATCC_MIC5050</name>
</gene>
<evidence type="ECO:0000313" key="1">
    <source>
        <dbReference type="EMBL" id="CAG9311790.1"/>
    </source>
</evidence>
<sequence>MTSQEKLQDFDIPIPTKRSKISDESEILAQKYDMLHEHYTKDGLGQQTQLFLRRIASSPEVPSEWRHIPLLRMLSDTCKEFLFNELEISMWSIFLEKVVWNNHSLPLHWLLLYSAYAAKRYLNEDMQVFEHFVLKKYENFMHSYQNWLMTHQDLIKVSPKKLNSKYLALSTPPTLLESEIIDYNYYVDDILQIAPPSNANEKEVKIEVASINVEPDEPKLPELLNLNSVLKDATEMPDQLSEKAISHYDLFQPSLGNEMDNIPFLLPNLSRIPSNIKEEDI</sequence>
<reference evidence="1" key="1">
    <citation type="submission" date="2021-09" db="EMBL/GenBank/DDBJ databases">
        <authorList>
            <consortium name="AG Swart"/>
            <person name="Singh M."/>
            <person name="Singh A."/>
            <person name="Seah K."/>
            <person name="Emmerich C."/>
        </authorList>
    </citation>
    <scope>NUCLEOTIDE SEQUENCE</scope>
    <source>
        <strain evidence="1">ATCC30299</strain>
    </source>
</reference>
<comment type="caution">
    <text evidence="1">The sequence shown here is derived from an EMBL/GenBank/DDBJ whole genome shotgun (WGS) entry which is preliminary data.</text>
</comment>
<dbReference type="Proteomes" id="UP001162131">
    <property type="component" value="Unassembled WGS sequence"/>
</dbReference>
<proteinExistence type="predicted"/>
<dbReference type="AlphaFoldDB" id="A0AAU9ID05"/>
<accession>A0AAU9ID05</accession>
<keyword evidence="2" id="KW-1185">Reference proteome</keyword>
<name>A0AAU9ID05_9CILI</name>
<dbReference type="EMBL" id="CAJZBQ010000005">
    <property type="protein sequence ID" value="CAG9311790.1"/>
    <property type="molecule type" value="Genomic_DNA"/>
</dbReference>
<organism evidence="1 2">
    <name type="scientific">Blepharisma stoltei</name>
    <dbReference type="NCBI Taxonomy" id="1481888"/>
    <lineage>
        <taxon>Eukaryota</taxon>
        <taxon>Sar</taxon>
        <taxon>Alveolata</taxon>
        <taxon>Ciliophora</taxon>
        <taxon>Postciliodesmatophora</taxon>
        <taxon>Heterotrichea</taxon>
        <taxon>Heterotrichida</taxon>
        <taxon>Blepharismidae</taxon>
        <taxon>Blepharisma</taxon>
    </lineage>
</organism>